<dbReference type="EMBL" id="JBBNAG010000010">
    <property type="protein sequence ID" value="KAK9100990.1"/>
    <property type="molecule type" value="Genomic_DNA"/>
</dbReference>
<name>A0AAP0EWI7_9MAGN</name>
<comment type="caution">
    <text evidence="1">The sequence shown here is derived from an EMBL/GenBank/DDBJ whole genome shotgun (WGS) entry which is preliminary data.</text>
</comment>
<protein>
    <submittedName>
        <fullName evidence="1">Uncharacterized protein</fullName>
    </submittedName>
</protein>
<proteinExistence type="predicted"/>
<keyword evidence="2" id="KW-1185">Reference proteome</keyword>
<dbReference type="AlphaFoldDB" id="A0AAP0EWI7"/>
<accession>A0AAP0EWI7</accession>
<sequence>MVVGTHGEYIAAKIQRLRITISIQVMREIGEQTAIGTMCGLAYQLGAQGNFGIVFVRLSKSHRNLYIERQGELETYRGEISCRSRDRLWLIDPECNEFAALCLYNRYWNIMHLIITGVPDSMGFTYLKSFYFNLGDYRCGKTRQTLVLGTRKRLLNLDIMDEEYRKFYG</sequence>
<evidence type="ECO:0000313" key="2">
    <source>
        <dbReference type="Proteomes" id="UP001419268"/>
    </source>
</evidence>
<evidence type="ECO:0000313" key="1">
    <source>
        <dbReference type="EMBL" id="KAK9100990.1"/>
    </source>
</evidence>
<organism evidence="1 2">
    <name type="scientific">Stephania cephalantha</name>
    <dbReference type="NCBI Taxonomy" id="152367"/>
    <lineage>
        <taxon>Eukaryota</taxon>
        <taxon>Viridiplantae</taxon>
        <taxon>Streptophyta</taxon>
        <taxon>Embryophyta</taxon>
        <taxon>Tracheophyta</taxon>
        <taxon>Spermatophyta</taxon>
        <taxon>Magnoliopsida</taxon>
        <taxon>Ranunculales</taxon>
        <taxon>Menispermaceae</taxon>
        <taxon>Menispermoideae</taxon>
        <taxon>Cissampelideae</taxon>
        <taxon>Stephania</taxon>
    </lineage>
</organism>
<gene>
    <name evidence="1" type="ORF">Scep_024420</name>
</gene>
<dbReference type="Proteomes" id="UP001419268">
    <property type="component" value="Unassembled WGS sequence"/>
</dbReference>
<reference evidence="1 2" key="1">
    <citation type="submission" date="2024-01" db="EMBL/GenBank/DDBJ databases">
        <title>Genome assemblies of Stephania.</title>
        <authorList>
            <person name="Yang L."/>
        </authorList>
    </citation>
    <scope>NUCLEOTIDE SEQUENCE [LARGE SCALE GENOMIC DNA]</scope>
    <source>
        <strain evidence="1">JXDWG</strain>
        <tissue evidence="1">Leaf</tissue>
    </source>
</reference>